<reference evidence="5 6" key="1">
    <citation type="submission" date="2024-01" db="EMBL/GenBank/DDBJ databases">
        <title>Hyphobacterium bacterium isolated from marine sediment.</title>
        <authorList>
            <person name="Zhao S."/>
        </authorList>
    </citation>
    <scope>NUCLEOTIDE SEQUENCE [LARGE SCALE GENOMIC DNA]</scope>
    <source>
        <strain evidence="6">HN65</strain>
    </source>
</reference>
<evidence type="ECO:0000256" key="1">
    <source>
        <dbReference type="ARBA" id="ARBA00023015"/>
    </source>
</evidence>
<dbReference type="Gene3D" id="1.10.10.10">
    <property type="entry name" value="Winged helix-like DNA-binding domain superfamily/Winged helix DNA-binding domain"/>
    <property type="match status" value="1"/>
</dbReference>
<dbReference type="InterPro" id="IPR036390">
    <property type="entry name" value="WH_DNA-bd_sf"/>
</dbReference>
<dbReference type="RefSeq" id="WP_330199253.1">
    <property type="nucleotide sequence ID" value="NZ_JAZDRP010000005.1"/>
</dbReference>
<organism evidence="5 6">
    <name type="scientific">Hyphobacterium lacteum</name>
    <dbReference type="NCBI Taxonomy" id="3116575"/>
    <lineage>
        <taxon>Bacteria</taxon>
        <taxon>Pseudomonadati</taxon>
        <taxon>Pseudomonadota</taxon>
        <taxon>Alphaproteobacteria</taxon>
        <taxon>Maricaulales</taxon>
        <taxon>Maricaulaceae</taxon>
        <taxon>Hyphobacterium</taxon>
    </lineage>
</organism>
<dbReference type="InterPro" id="IPR019885">
    <property type="entry name" value="Tscrpt_reg_HTH_AsnC-type_CS"/>
</dbReference>
<dbReference type="Pfam" id="PF12802">
    <property type="entry name" value="MarR_2"/>
    <property type="match status" value="1"/>
</dbReference>
<evidence type="ECO:0000259" key="4">
    <source>
        <dbReference type="SMART" id="SM00347"/>
    </source>
</evidence>
<dbReference type="InterPro" id="IPR036388">
    <property type="entry name" value="WH-like_DNA-bd_sf"/>
</dbReference>
<proteinExistence type="predicted"/>
<keyword evidence="6" id="KW-1185">Reference proteome</keyword>
<protein>
    <submittedName>
        <fullName evidence="5">MarR family transcriptional regulator</fullName>
    </submittedName>
</protein>
<name>A0ABU7LRT3_9PROT</name>
<keyword evidence="1" id="KW-0805">Transcription regulation</keyword>
<dbReference type="Proteomes" id="UP001354971">
    <property type="component" value="Unassembled WGS sequence"/>
</dbReference>
<keyword evidence="2" id="KW-0238">DNA-binding</keyword>
<evidence type="ECO:0000313" key="6">
    <source>
        <dbReference type="Proteomes" id="UP001354971"/>
    </source>
</evidence>
<sequence length="164" mass="18115">MNTGTETSNDYVCQIGRPFLARRIAQLHDVLAEQGQEMLDAAGIDFDARLGSVFYLIANRSGLSVAALADELGLSHQLATYRVKKLVKAGLVSQVRDPEDRTRSVLQPTAHAEPVVKKVQSVMRQLDQVYAGLFEELGIDLLALATRTRQALTENSLLERSRHV</sequence>
<evidence type="ECO:0000256" key="2">
    <source>
        <dbReference type="ARBA" id="ARBA00023125"/>
    </source>
</evidence>
<dbReference type="PANTHER" id="PTHR42756:SF1">
    <property type="entry name" value="TRANSCRIPTIONAL REPRESSOR OF EMRAB OPERON"/>
    <property type="match status" value="1"/>
</dbReference>
<comment type="caution">
    <text evidence="5">The sequence shown here is derived from an EMBL/GenBank/DDBJ whole genome shotgun (WGS) entry which is preliminary data.</text>
</comment>
<dbReference type="InterPro" id="IPR011991">
    <property type="entry name" value="ArsR-like_HTH"/>
</dbReference>
<evidence type="ECO:0000313" key="5">
    <source>
        <dbReference type="EMBL" id="MEE2526590.1"/>
    </source>
</evidence>
<gene>
    <name evidence="5" type="ORF">V0U79_09445</name>
</gene>
<dbReference type="SUPFAM" id="SSF46785">
    <property type="entry name" value="Winged helix' DNA-binding domain"/>
    <property type="match status" value="1"/>
</dbReference>
<dbReference type="EMBL" id="JAZDRP010000005">
    <property type="protein sequence ID" value="MEE2526590.1"/>
    <property type="molecule type" value="Genomic_DNA"/>
</dbReference>
<evidence type="ECO:0000256" key="3">
    <source>
        <dbReference type="ARBA" id="ARBA00023163"/>
    </source>
</evidence>
<feature type="domain" description="HTH marR-type" evidence="4">
    <location>
        <begin position="39"/>
        <end position="142"/>
    </location>
</feature>
<dbReference type="InterPro" id="IPR000835">
    <property type="entry name" value="HTH_MarR-typ"/>
</dbReference>
<accession>A0ABU7LRT3</accession>
<keyword evidence="3" id="KW-0804">Transcription</keyword>
<dbReference type="PROSITE" id="PS00519">
    <property type="entry name" value="HTH_ASNC_1"/>
    <property type="match status" value="1"/>
</dbReference>
<dbReference type="CDD" id="cd00090">
    <property type="entry name" value="HTH_ARSR"/>
    <property type="match status" value="1"/>
</dbReference>
<dbReference type="SMART" id="SM00347">
    <property type="entry name" value="HTH_MARR"/>
    <property type="match status" value="1"/>
</dbReference>
<dbReference type="PANTHER" id="PTHR42756">
    <property type="entry name" value="TRANSCRIPTIONAL REGULATOR, MARR"/>
    <property type="match status" value="1"/>
</dbReference>